<dbReference type="InterPro" id="IPR055414">
    <property type="entry name" value="LRR_R13L4/SHOC2-like"/>
</dbReference>
<dbReference type="SUPFAM" id="SSF52540">
    <property type="entry name" value="P-loop containing nucleoside triphosphate hydrolases"/>
    <property type="match status" value="1"/>
</dbReference>
<comment type="similarity">
    <text evidence="1">Belongs to the disease resistance NB-LRR family.</text>
</comment>
<evidence type="ECO:0000259" key="10">
    <source>
        <dbReference type="Pfam" id="PF23598"/>
    </source>
</evidence>
<keyword evidence="4" id="KW-0547">Nucleotide-binding</keyword>
<dbReference type="GO" id="GO:0043531">
    <property type="term" value="F:ADP binding"/>
    <property type="evidence" value="ECO:0007669"/>
    <property type="project" value="InterPro"/>
</dbReference>
<evidence type="ECO:0000313" key="11">
    <source>
        <dbReference type="EnsemblPlants" id="ORUFI11G08680.1"/>
    </source>
</evidence>
<dbReference type="HOGENOM" id="CLU_000837_25_0_1"/>
<evidence type="ECO:0000259" key="7">
    <source>
        <dbReference type="Pfam" id="PF00931"/>
    </source>
</evidence>
<dbReference type="GO" id="GO:0009626">
    <property type="term" value="P:plant-type hypersensitive response"/>
    <property type="evidence" value="ECO:0007669"/>
    <property type="project" value="UniProtKB-ARBA"/>
</dbReference>
<keyword evidence="6" id="KW-0175">Coiled coil</keyword>
<evidence type="ECO:0000256" key="5">
    <source>
        <dbReference type="ARBA" id="ARBA00022821"/>
    </source>
</evidence>
<dbReference type="STRING" id="4529.A0A0E0R6E5"/>
<dbReference type="Gramene" id="ORUFI11G08680.1">
    <property type="protein sequence ID" value="ORUFI11G08680.1"/>
    <property type="gene ID" value="ORUFI11G08680"/>
</dbReference>
<dbReference type="FunFam" id="1.10.10.10:FF:000322">
    <property type="entry name" value="Probable disease resistance protein At1g63360"/>
    <property type="match status" value="1"/>
</dbReference>
<dbReference type="OMA" id="ISNMHAL"/>
<keyword evidence="3" id="KW-0677">Repeat</keyword>
<evidence type="ECO:0000256" key="6">
    <source>
        <dbReference type="ARBA" id="ARBA00023054"/>
    </source>
</evidence>
<reference evidence="11" key="2">
    <citation type="submission" date="2015-06" db="UniProtKB">
        <authorList>
            <consortium name="EnsemblPlants"/>
        </authorList>
    </citation>
    <scope>IDENTIFICATION</scope>
</reference>
<dbReference type="Gene3D" id="3.40.50.300">
    <property type="entry name" value="P-loop containing nucleotide triphosphate hydrolases"/>
    <property type="match status" value="1"/>
</dbReference>
<accession>A0A0E0R6E5</accession>
<dbReference type="InterPro" id="IPR041118">
    <property type="entry name" value="Rx_N"/>
</dbReference>
<dbReference type="Gene3D" id="1.10.8.430">
    <property type="entry name" value="Helical domain of apoptotic protease-activating factors"/>
    <property type="match status" value="1"/>
</dbReference>
<dbReference type="CDD" id="cd14798">
    <property type="entry name" value="RX-CC_like"/>
    <property type="match status" value="1"/>
</dbReference>
<dbReference type="PRINTS" id="PR00364">
    <property type="entry name" value="DISEASERSIST"/>
</dbReference>
<evidence type="ECO:0000256" key="3">
    <source>
        <dbReference type="ARBA" id="ARBA00022737"/>
    </source>
</evidence>
<dbReference type="InterPro" id="IPR042197">
    <property type="entry name" value="Apaf_helical"/>
</dbReference>
<dbReference type="GO" id="GO:0002758">
    <property type="term" value="P:innate immune response-activating signaling pathway"/>
    <property type="evidence" value="ECO:0007669"/>
    <property type="project" value="UniProtKB-ARBA"/>
</dbReference>
<dbReference type="Pfam" id="PF00931">
    <property type="entry name" value="NB-ARC"/>
    <property type="match status" value="1"/>
</dbReference>
<keyword evidence="12" id="KW-1185">Reference proteome</keyword>
<proteinExistence type="inferred from homology"/>
<dbReference type="PANTHER" id="PTHR23155">
    <property type="entry name" value="DISEASE RESISTANCE PROTEIN RP"/>
    <property type="match status" value="1"/>
</dbReference>
<dbReference type="Pfam" id="PF18052">
    <property type="entry name" value="Rx_N"/>
    <property type="match status" value="1"/>
</dbReference>
<feature type="domain" description="Disease resistance protein winged helix" evidence="9">
    <location>
        <begin position="423"/>
        <end position="494"/>
    </location>
</feature>
<dbReference type="Gene3D" id="1.20.5.4130">
    <property type="match status" value="1"/>
</dbReference>
<evidence type="ECO:0000256" key="2">
    <source>
        <dbReference type="ARBA" id="ARBA00022614"/>
    </source>
</evidence>
<dbReference type="InterPro" id="IPR032675">
    <property type="entry name" value="LRR_dom_sf"/>
</dbReference>
<protein>
    <submittedName>
        <fullName evidence="11">Uncharacterized protein</fullName>
    </submittedName>
</protein>
<keyword evidence="2" id="KW-0433">Leucine-rich repeat</keyword>
<name>A0A0E0R6E5_ORYRU</name>
<dbReference type="GO" id="GO:0042742">
    <property type="term" value="P:defense response to bacterium"/>
    <property type="evidence" value="ECO:0007669"/>
    <property type="project" value="UniProtKB-ARBA"/>
</dbReference>
<dbReference type="eggNOG" id="KOG4658">
    <property type="taxonomic scope" value="Eukaryota"/>
</dbReference>
<evidence type="ECO:0000313" key="12">
    <source>
        <dbReference type="Proteomes" id="UP000008022"/>
    </source>
</evidence>
<evidence type="ECO:0000256" key="1">
    <source>
        <dbReference type="ARBA" id="ARBA00008894"/>
    </source>
</evidence>
<feature type="domain" description="Disease resistance R13L4/SHOC-2-like LRR" evidence="10">
    <location>
        <begin position="544"/>
        <end position="902"/>
    </location>
</feature>
<dbReference type="InterPro" id="IPR002182">
    <property type="entry name" value="NB-ARC"/>
</dbReference>
<dbReference type="InterPro" id="IPR038005">
    <property type="entry name" value="RX-like_CC"/>
</dbReference>
<dbReference type="SUPFAM" id="SSF52047">
    <property type="entry name" value="RNI-like"/>
    <property type="match status" value="1"/>
</dbReference>
<dbReference type="PANTHER" id="PTHR23155:SF1028">
    <property type="entry name" value="OS08G0174800 PROTEIN"/>
    <property type="match status" value="1"/>
</dbReference>
<sequence length="918" mass="103946">MEAAIVSASTGVMRSLLAKLTNLLGGEYKLLKWLRREMEFLESELRSMSIFLERLEDTQKLHPQMKDWRDRVRELAYDIEDCIDDFILQLDSKDAKVGFGQKLLASRRIGHMIRELKARVMEESERQRRYMLDGLASGPSVHVKVDPRLSALYVDEDRLVGIDAPRDEIIGRLLDKRRSASAKQVMTISIVGCGGLGKTTLANQIYCKIKGKFECAAFASVFQNPNTKKVLTNILSQVATTAAVEDDEQAIINKLREYLSDKRYIVIVDDIWDMQIWKFIECALVKNCRGSRIITTTRIHDIAKLCCSSHGDYIYEMKPLGVIDSKILFDKRIFDPEERRPPQLTEVSEEILKKCGGLPLAIISISSLLASKPKSKDQWDRVKVSLSSTLERTPDIETMEWVLSLSYSDLPNHLKTCLLYLSIFPEGYEINRERLVSRWIAEGFIYKKHGQNPYEVGDSYFNELVNRSLIQPANIKPDGQTNACRVDDTVHDFIVSMSVEENFVTLFGGSKLVPRSHGKVRRLSIQNGGIQENIVTSTHLVTSQVRSLTLFAVEMPSLLGFGMLRVLDLEDCYALEDHHLTNLERLVQLRYLSIRTSPISELPKQIGQLQYLETLDLRATGVEELPSTIGRLKSLVRLFVDYHVKLPKEISNMHALEELTSFSALMYSPDFLKELGQLTNMRVLRVICDCDSFKGDAGSCLENLASSLCNLGTYNLHSLFVDINGYGEDNFSLDTWQPVPSRLRRFSIDRWCPINKIPNWVGSLINLEELVLYVNKIWQEDFELLGHMPALSSLTIYSNTALQGRIIISGFHSTKFFKFYCNPAGLTFDAGSLLKLECLDVIMNVFNTKSSNGSFDFGIQYLTNLRNVYIQLDCNGSTGGELEAAKASIKSSVNKLPGQPKLNLSTLNENMLVHEEAN</sequence>
<evidence type="ECO:0000256" key="4">
    <source>
        <dbReference type="ARBA" id="ARBA00022741"/>
    </source>
</evidence>
<dbReference type="InterPro" id="IPR058922">
    <property type="entry name" value="WHD_DRP"/>
</dbReference>
<dbReference type="Pfam" id="PF23598">
    <property type="entry name" value="LRR_14"/>
    <property type="match status" value="1"/>
</dbReference>
<dbReference type="AlphaFoldDB" id="A0A0E0R6E5"/>
<dbReference type="InterPro" id="IPR044974">
    <property type="entry name" value="Disease_R_plants"/>
</dbReference>
<dbReference type="Gene3D" id="1.10.10.10">
    <property type="entry name" value="Winged helix-like DNA-binding domain superfamily/Winged helix DNA-binding domain"/>
    <property type="match status" value="1"/>
</dbReference>
<organism evidence="11 12">
    <name type="scientific">Oryza rufipogon</name>
    <name type="common">Brownbeard rice</name>
    <name type="synonym">Asian wild rice</name>
    <dbReference type="NCBI Taxonomy" id="4529"/>
    <lineage>
        <taxon>Eukaryota</taxon>
        <taxon>Viridiplantae</taxon>
        <taxon>Streptophyta</taxon>
        <taxon>Embryophyta</taxon>
        <taxon>Tracheophyta</taxon>
        <taxon>Spermatophyta</taxon>
        <taxon>Magnoliopsida</taxon>
        <taxon>Liliopsida</taxon>
        <taxon>Poales</taxon>
        <taxon>Poaceae</taxon>
        <taxon>BOP clade</taxon>
        <taxon>Oryzoideae</taxon>
        <taxon>Oryzeae</taxon>
        <taxon>Oryzinae</taxon>
        <taxon>Oryza</taxon>
    </lineage>
</organism>
<dbReference type="EnsemblPlants" id="ORUFI11G08680.1">
    <property type="protein sequence ID" value="ORUFI11G08680.1"/>
    <property type="gene ID" value="ORUFI11G08680"/>
</dbReference>
<feature type="domain" description="Disease resistance N-terminal" evidence="8">
    <location>
        <begin position="12"/>
        <end position="96"/>
    </location>
</feature>
<feature type="domain" description="NB-ARC" evidence="7">
    <location>
        <begin position="167"/>
        <end position="308"/>
    </location>
</feature>
<dbReference type="Proteomes" id="UP000008022">
    <property type="component" value="Unassembled WGS sequence"/>
</dbReference>
<dbReference type="Pfam" id="PF23559">
    <property type="entry name" value="WHD_DRP"/>
    <property type="match status" value="1"/>
</dbReference>
<dbReference type="InterPro" id="IPR027417">
    <property type="entry name" value="P-loop_NTPase"/>
</dbReference>
<evidence type="ECO:0000259" key="8">
    <source>
        <dbReference type="Pfam" id="PF18052"/>
    </source>
</evidence>
<keyword evidence="5" id="KW-0611">Plant defense</keyword>
<dbReference type="Gene3D" id="3.80.10.10">
    <property type="entry name" value="Ribonuclease Inhibitor"/>
    <property type="match status" value="1"/>
</dbReference>
<dbReference type="InterPro" id="IPR036388">
    <property type="entry name" value="WH-like_DNA-bd_sf"/>
</dbReference>
<evidence type="ECO:0000259" key="9">
    <source>
        <dbReference type="Pfam" id="PF23559"/>
    </source>
</evidence>
<reference evidence="12" key="1">
    <citation type="submission" date="2013-06" db="EMBL/GenBank/DDBJ databases">
        <authorList>
            <person name="Zhao Q."/>
        </authorList>
    </citation>
    <scope>NUCLEOTIDE SEQUENCE</scope>
    <source>
        <strain evidence="12">cv. W1943</strain>
    </source>
</reference>